<keyword evidence="6" id="KW-1185">Reference proteome</keyword>
<gene>
    <name evidence="5" type="primary">yqiS</name>
    <name evidence="5" type="ORF">ACFQPF_02100</name>
</gene>
<comment type="similarity">
    <text evidence="1">Belongs to the phosphate acetyltransferase and butyryltransferase family.</text>
</comment>
<dbReference type="InterPro" id="IPR050500">
    <property type="entry name" value="Phos_Acetyltrans/Butyryltrans"/>
</dbReference>
<dbReference type="GO" id="GO:0050182">
    <property type="term" value="F:phosphate butyryltransferase activity"/>
    <property type="evidence" value="ECO:0007669"/>
    <property type="project" value="UniProtKB-EC"/>
</dbReference>
<name>A0ABW2NMD8_9BACL</name>
<dbReference type="InterPro" id="IPR002505">
    <property type="entry name" value="PTA_PTB"/>
</dbReference>
<dbReference type="NCBIfam" id="NF006045">
    <property type="entry name" value="PRK08190.1"/>
    <property type="match status" value="1"/>
</dbReference>
<dbReference type="NCBIfam" id="NF005837">
    <property type="entry name" value="PRK07742.1"/>
    <property type="match status" value="1"/>
</dbReference>
<evidence type="ECO:0000259" key="4">
    <source>
        <dbReference type="Pfam" id="PF01515"/>
    </source>
</evidence>
<dbReference type="PANTHER" id="PTHR43356">
    <property type="entry name" value="PHOSPHATE ACETYLTRANSFERASE"/>
    <property type="match status" value="1"/>
</dbReference>
<sequence>MLLNTIVEEIRNSNIQPIIAVAAAADEEVIEGVALAVRASIASFLLYGQEEKISFFLEKEGLSGSESLTIVPCDDKEAALEAVKAVRQNHAHIVMKGMVSTSTLLKAVLHKEHGLRTGKVLSHVAAFEVNGFERLIYVTDAAMNIAPDLMQKAEIIQNAITFAASIGTPHPKVAVLAAVENVNPAMTPTLDAAALTMMNKRGQIVDGIVEGPLALDNAISPEAAEHKGVHGEVAGHADILAVPNIETGNILYKSLMYFAKAKVGAVILGAKAPVVLTSRADSAESKFYSIALAVKSLNRKQ</sequence>
<keyword evidence="3 5" id="KW-0012">Acyltransferase</keyword>
<dbReference type="PANTHER" id="PTHR43356:SF2">
    <property type="entry name" value="PHOSPHATE ACETYLTRANSFERASE"/>
    <property type="match status" value="1"/>
</dbReference>
<evidence type="ECO:0000256" key="1">
    <source>
        <dbReference type="ARBA" id="ARBA00005656"/>
    </source>
</evidence>
<dbReference type="SUPFAM" id="SSF53659">
    <property type="entry name" value="Isocitrate/Isopropylmalate dehydrogenase-like"/>
    <property type="match status" value="1"/>
</dbReference>
<dbReference type="EC" id="2.3.1.19" evidence="5"/>
<organism evidence="5 6">
    <name type="scientific">Fictibacillus iocasae</name>
    <dbReference type="NCBI Taxonomy" id="2715437"/>
    <lineage>
        <taxon>Bacteria</taxon>
        <taxon>Bacillati</taxon>
        <taxon>Bacillota</taxon>
        <taxon>Bacilli</taxon>
        <taxon>Bacillales</taxon>
        <taxon>Fictibacillaceae</taxon>
        <taxon>Fictibacillus</taxon>
    </lineage>
</organism>
<accession>A0ABW2NMD8</accession>
<dbReference type="InterPro" id="IPR012147">
    <property type="entry name" value="P_Ac_Bu_trans"/>
</dbReference>
<reference evidence="6" key="1">
    <citation type="journal article" date="2019" name="Int. J. Syst. Evol. Microbiol.">
        <title>The Global Catalogue of Microorganisms (GCM) 10K type strain sequencing project: providing services to taxonomists for standard genome sequencing and annotation.</title>
        <authorList>
            <consortium name="The Broad Institute Genomics Platform"/>
            <consortium name="The Broad Institute Genome Sequencing Center for Infectious Disease"/>
            <person name="Wu L."/>
            <person name="Ma J."/>
        </authorList>
    </citation>
    <scope>NUCLEOTIDE SEQUENCE [LARGE SCALE GENOMIC DNA]</scope>
    <source>
        <strain evidence="6">NBRC 106396</strain>
    </source>
</reference>
<dbReference type="Pfam" id="PF01515">
    <property type="entry name" value="PTA_PTB"/>
    <property type="match status" value="1"/>
</dbReference>
<feature type="domain" description="Phosphate acetyl/butaryl transferase" evidence="4">
    <location>
        <begin position="78"/>
        <end position="294"/>
    </location>
</feature>
<dbReference type="PIRSF" id="PIRSF000428">
    <property type="entry name" value="P_Ac_trans"/>
    <property type="match status" value="1"/>
</dbReference>
<comment type="caution">
    <text evidence="5">The sequence shown here is derived from an EMBL/GenBank/DDBJ whole genome shotgun (WGS) entry which is preliminary data.</text>
</comment>
<keyword evidence="2 5" id="KW-0808">Transferase</keyword>
<dbReference type="Gene3D" id="3.40.718.10">
    <property type="entry name" value="Isopropylmalate Dehydrogenase"/>
    <property type="match status" value="1"/>
</dbReference>
<protein>
    <submittedName>
        <fullName evidence="5">Phosphate butyryltransferase</fullName>
        <ecNumber evidence="5">2.3.1.19</ecNumber>
    </submittedName>
</protein>
<evidence type="ECO:0000313" key="6">
    <source>
        <dbReference type="Proteomes" id="UP001596549"/>
    </source>
</evidence>
<proteinExistence type="inferred from homology"/>
<evidence type="ECO:0000256" key="2">
    <source>
        <dbReference type="ARBA" id="ARBA00022679"/>
    </source>
</evidence>
<dbReference type="Proteomes" id="UP001596549">
    <property type="component" value="Unassembled WGS sequence"/>
</dbReference>
<evidence type="ECO:0000256" key="3">
    <source>
        <dbReference type="ARBA" id="ARBA00023315"/>
    </source>
</evidence>
<dbReference type="RefSeq" id="WP_379745791.1">
    <property type="nucleotide sequence ID" value="NZ_JBHTCP010000003.1"/>
</dbReference>
<dbReference type="EMBL" id="JBHTCP010000003">
    <property type="protein sequence ID" value="MFC7370462.1"/>
    <property type="molecule type" value="Genomic_DNA"/>
</dbReference>
<evidence type="ECO:0000313" key="5">
    <source>
        <dbReference type="EMBL" id="MFC7370462.1"/>
    </source>
</evidence>